<gene>
    <name evidence="2" type="ORF">NDI86_10395</name>
</gene>
<feature type="transmembrane region" description="Helical" evidence="1">
    <location>
        <begin position="44"/>
        <end position="65"/>
    </location>
</feature>
<accession>A0ABU2FP47</accession>
<dbReference type="Proteomes" id="UP001268864">
    <property type="component" value="Unassembled WGS sequence"/>
</dbReference>
<evidence type="ECO:0000313" key="2">
    <source>
        <dbReference type="EMBL" id="MDS0282533.1"/>
    </source>
</evidence>
<evidence type="ECO:0000256" key="1">
    <source>
        <dbReference type="SAM" id="Phobius"/>
    </source>
</evidence>
<feature type="transmembrane region" description="Helical" evidence="1">
    <location>
        <begin position="15"/>
        <end position="38"/>
    </location>
</feature>
<keyword evidence="1" id="KW-1133">Transmembrane helix</keyword>
<dbReference type="EMBL" id="JAMQOS010000003">
    <property type="protein sequence ID" value="MDS0282533.1"/>
    <property type="molecule type" value="Genomic_DNA"/>
</dbReference>
<keyword evidence="1" id="KW-0472">Membrane</keyword>
<sequence length="79" mass="8077">MSASQTVSRRSLRRWLMATTFLLGLAVVAIAAVGYRVSPFANPLVFSVTGVGGGVVAAVAGLRLLGSLLTLFGNDAPGE</sequence>
<evidence type="ECO:0000313" key="3">
    <source>
        <dbReference type="Proteomes" id="UP001268864"/>
    </source>
</evidence>
<keyword evidence="3" id="KW-1185">Reference proteome</keyword>
<proteinExistence type="predicted"/>
<keyword evidence="1" id="KW-0812">Transmembrane</keyword>
<protein>
    <submittedName>
        <fullName evidence="2">Uncharacterized protein</fullName>
    </submittedName>
</protein>
<organism evidence="2 3">
    <name type="scientific">Haloarcula onubensis</name>
    <dbReference type="NCBI Taxonomy" id="2950539"/>
    <lineage>
        <taxon>Archaea</taxon>
        <taxon>Methanobacteriati</taxon>
        <taxon>Methanobacteriota</taxon>
        <taxon>Stenosarchaea group</taxon>
        <taxon>Halobacteria</taxon>
        <taxon>Halobacteriales</taxon>
        <taxon>Haloarculaceae</taxon>
        <taxon>Haloarcula</taxon>
    </lineage>
</organism>
<comment type="caution">
    <text evidence="2">The sequence shown here is derived from an EMBL/GenBank/DDBJ whole genome shotgun (WGS) entry which is preliminary data.</text>
</comment>
<name>A0ABU2FP47_9EURY</name>
<dbReference type="RefSeq" id="WP_310900362.1">
    <property type="nucleotide sequence ID" value="NZ_JAMQOS010000003.1"/>
</dbReference>
<reference evidence="2 3" key="1">
    <citation type="submission" date="2022-06" db="EMBL/GenBank/DDBJ databases">
        <title>Halomicroarcula sp. a new haloarchaeum isolate from saline soil.</title>
        <authorList>
            <person name="Strakova D."/>
            <person name="Galisteo C."/>
            <person name="Sanchez-Porro C."/>
            <person name="Ventosa A."/>
        </authorList>
    </citation>
    <scope>NUCLEOTIDE SEQUENCE [LARGE SCALE GENOMIC DNA]</scope>
    <source>
        <strain evidence="2 3">S3CR25-11</strain>
    </source>
</reference>